<name>A0A1H9EQX1_9PSEU</name>
<dbReference type="InterPro" id="IPR036291">
    <property type="entry name" value="NAD(P)-bd_dom_sf"/>
</dbReference>
<reference evidence="2" key="1">
    <citation type="submission" date="2016-10" db="EMBL/GenBank/DDBJ databases">
        <authorList>
            <person name="Varghese N."/>
            <person name="Submissions S."/>
        </authorList>
    </citation>
    <scope>NUCLEOTIDE SEQUENCE [LARGE SCALE GENOMIC DNA]</scope>
    <source>
        <strain evidence="2">DSM 44437</strain>
    </source>
</reference>
<evidence type="ECO:0000313" key="2">
    <source>
        <dbReference type="Proteomes" id="UP000199503"/>
    </source>
</evidence>
<evidence type="ECO:0000313" key="1">
    <source>
        <dbReference type="EMBL" id="SEQ28156.1"/>
    </source>
</evidence>
<protein>
    <recommendedName>
        <fullName evidence="3">NAD dependent epimerase/dehydratase family protein</fullName>
    </recommendedName>
</protein>
<dbReference type="Gene3D" id="3.40.50.720">
    <property type="entry name" value="NAD(P)-binding Rossmann-like Domain"/>
    <property type="match status" value="1"/>
</dbReference>
<dbReference type="SUPFAM" id="SSF51735">
    <property type="entry name" value="NAD(P)-binding Rossmann-fold domains"/>
    <property type="match status" value="1"/>
</dbReference>
<accession>A0A1H9EQX1</accession>
<proteinExistence type="predicted"/>
<dbReference type="STRING" id="65499.SAMN04488000_102394"/>
<keyword evidence="2" id="KW-1185">Reference proteome</keyword>
<dbReference type="EMBL" id="FOFV01000002">
    <property type="protein sequence ID" value="SEQ28156.1"/>
    <property type="molecule type" value="Genomic_DNA"/>
</dbReference>
<gene>
    <name evidence="1" type="ORF">SAMN04488000_102394</name>
</gene>
<dbReference type="AlphaFoldDB" id="A0A1H9EQX1"/>
<sequence>MLPVAVMGPVMGDAVSGANHVVRRLLDGAMPGYPNLWMPIVDVRDVAAAHVRAMTAPGAAGQRILVARGQSLALEDVGALLKADLGEAAKRVPTRTLPDFVVRLAARFTPELRSVTADLGFVKGVSTDKARRVLDWEPRPAQEAVVAAGLSMVEKGLVTAGRPAAV</sequence>
<evidence type="ECO:0008006" key="3">
    <source>
        <dbReference type="Google" id="ProtNLM"/>
    </source>
</evidence>
<organism evidence="1 2">
    <name type="scientific">Lentzea albida</name>
    <dbReference type="NCBI Taxonomy" id="65499"/>
    <lineage>
        <taxon>Bacteria</taxon>
        <taxon>Bacillati</taxon>
        <taxon>Actinomycetota</taxon>
        <taxon>Actinomycetes</taxon>
        <taxon>Pseudonocardiales</taxon>
        <taxon>Pseudonocardiaceae</taxon>
        <taxon>Lentzea</taxon>
    </lineage>
</organism>
<dbReference type="Proteomes" id="UP000199503">
    <property type="component" value="Unassembled WGS sequence"/>
</dbReference>